<feature type="region of interest" description="Disordered" evidence="1">
    <location>
        <begin position="488"/>
        <end position="513"/>
    </location>
</feature>
<sequence>MLSTENPPSDLCEIPQLKSGDDGSGESNQQQQLLGVDLLKSGLDDKNPLPNFSISLRYSDVKFPESNGCGVCKRPALRWGCLILRWWDLCEIPQLKSGDDGSGESNQQQQLLGIQPVSDDLVVRYRFVSLLWPLNPLSRALFLVVFLFAKYRPLLFSLGDLMVTSLMQVAADFLVLMLMFCLFCFRDYVFNTRGKEIKNNWPFSQKNLQLCLKHGVKDVLPPFQPVRNPSHQSVVDSLRYSDVKFPESNGCGVCKRPALNIDNVNSSECEEDKEFQSIRESKKAEINIQSPVKKCRLIVEQRANEDTAVVSETMTSKVCPVCKTFSSSSNTTLNAHIDQCLSGESTIEWTANPKVNKHRIKPRKTRLMVDIYETALRCTLEDLDKRNGTRWASNTGLHPQDPEVSIEEEKMKKTCSPLDFEDINCEGGAVYIDSCGTKLRILSKLNHPSSKSNVNDSGACKLVKRDKGIQLHLTKRKKKHTVQRLEVQKNSLDGQGSCSPVPDQLSDCPPHGPKTYYPMLEINDGQTKVHPSESHEEDDPTKSPTASDHMKFNDFGMIKGWVRSKRTGLKKKNNLELEIQHPDKSLKNLQVKSVSLLGDRGNSVPISPISSNENPVLPPEGLKRKENLCRSLEGVHELPCLRKEPGFSLLRSEHRTEKKNHLASKFNVKQSRKDISSVHERLLDPPNRAENQAPSRSNKRIGSSSLTVKNVSSSFGGSSISHHRTFSNEGVIATPKKRSLGHAMSPGGRKFSSLRTMLLSVKHPSGEEPKKNLGRDLSSFKNPRLRCTSRSDDEAVVSQPTFHVEDNLVVKKNCGEPFSNRTGVLKLHKRIGRFVNTSEGDMTSKGSETSHESDSDNVGNKIDSFMAGSVPIDSVLGEEVEMMDDFVCEPAETDGEAFVSFNKSLDSAFPVGSVSQYYSKAYDGHCPTELVFHSDREMFHADNAGENLVTPDSHEMSEMDGDEAQGNYFVDVDPIPIPGPPGSFLPSPGRMGSEELLGHSSLTTCRIQSSDGGHEVVDMDSSDSPISAMSTVSNSIAGRSSSISTTNLSSQSHFTAERNNPVVEGFPPFEQIGCVEKEPNHVKMSYEVQNIQPCCCSRKDASLQGGSLNYQESQILRRRTVTPLSVIPQEKQITKNEICFIDLTAETLSEKEPTSSALGYVPHNPKAMFRDSEFPSPSTSNPVLRLMGKNLMVVNKEDNLPSQSSTMIEHPGVRLCAENDRHNQNEPNSFHHMLSQGPSYMPAHHSDFNPSDPFKIPTNYRPPCHPPTTMNPSVKPTSAPGYHEYGNGFSLISPDTRTTAYDSEWALRRKILLVADARK</sequence>
<feature type="compositionally biased region" description="Polar residues" evidence="1">
    <location>
        <begin position="837"/>
        <end position="847"/>
    </location>
</feature>
<dbReference type="Gene3D" id="3.30.160.60">
    <property type="entry name" value="Classic Zinc Finger"/>
    <property type="match status" value="1"/>
</dbReference>
<dbReference type="PANTHER" id="PTHR35767">
    <property type="entry name" value="HAPLESS PROTEIN"/>
    <property type="match status" value="1"/>
</dbReference>
<evidence type="ECO:0000313" key="3">
    <source>
        <dbReference type="Proteomes" id="UP000298416"/>
    </source>
</evidence>
<feature type="compositionally biased region" description="Low complexity" evidence="1">
    <location>
        <begin position="1042"/>
        <end position="1052"/>
    </location>
</feature>
<gene>
    <name evidence="2" type="ORF">SASPL_132791</name>
</gene>
<proteinExistence type="predicted"/>
<feature type="compositionally biased region" description="Basic and acidic residues" evidence="1">
    <location>
        <begin position="651"/>
        <end position="660"/>
    </location>
</feature>
<feature type="region of interest" description="Disordered" evidence="1">
    <location>
        <begin position="726"/>
        <end position="749"/>
    </location>
</feature>
<reference evidence="2" key="2">
    <citation type="submission" date="2020-08" db="EMBL/GenBank/DDBJ databases">
        <title>Plant Genome Project.</title>
        <authorList>
            <person name="Zhang R.-G."/>
        </authorList>
    </citation>
    <scope>NUCLEOTIDE SEQUENCE</scope>
    <source>
        <strain evidence="2">Huo1</strain>
        <tissue evidence="2">Leaf</tissue>
    </source>
</reference>
<feature type="region of interest" description="Disordered" evidence="1">
    <location>
        <begin position="1"/>
        <end position="29"/>
    </location>
</feature>
<name>A0A8X8X1R7_SALSN</name>
<feature type="region of interest" description="Disordered" evidence="1">
    <location>
        <begin position="651"/>
        <end position="705"/>
    </location>
</feature>
<protein>
    <submittedName>
        <fullName evidence="2">Uncharacterized protein</fullName>
    </submittedName>
</protein>
<feature type="compositionally biased region" description="Polar residues" evidence="1">
    <location>
        <begin position="689"/>
        <end position="702"/>
    </location>
</feature>
<dbReference type="Proteomes" id="UP000298416">
    <property type="component" value="Unassembled WGS sequence"/>
</dbReference>
<evidence type="ECO:0000256" key="1">
    <source>
        <dbReference type="SAM" id="MobiDB-lite"/>
    </source>
</evidence>
<dbReference type="EMBL" id="PNBA02000012">
    <property type="protein sequence ID" value="KAG6405205.1"/>
    <property type="molecule type" value="Genomic_DNA"/>
</dbReference>
<feature type="region of interest" description="Disordered" evidence="1">
    <location>
        <begin position="1042"/>
        <end position="1062"/>
    </location>
</feature>
<evidence type="ECO:0000313" key="2">
    <source>
        <dbReference type="EMBL" id="KAG6405205.1"/>
    </source>
</evidence>
<feature type="region of interest" description="Disordered" evidence="1">
    <location>
        <begin position="526"/>
        <end position="549"/>
    </location>
</feature>
<accession>A0A8X8X1R7</accession>
<comment type="caution">
    <text evidence="2">The sequence shown here is derived from an EMBL/GenBank/DDBJ whole genome shotgun (WGS) entry which is preliminary data.</text>
</comment>
<reference evidence="2" key="1">
    <citation type="submission" date="2018-01" db="EMBL/GenBank/DDBJ databases">
        <authorList>
            <person name="Mao J.F."/>
        </authorList>
    </citation>
    <scope>NUCLEOTIDE SEQUENCE</scope>
    <source>
        <strain evidence="2">Huo1</strain>
        <tissue evidence="2">Leaf</tissue>
    </source>
</reference>
<keyword evidence="3" id="KW-1185">Reference proteome</keyword>
<feature type="compositionally biased region" description="Polar residues" evidence="1">
    <location>
        <begin position="488"/>
        <end position="498"/>
    </location>
</feature>
<organism evidence="2">
    <name type="scientific">Salvia splendens</name>
    <name type="common">Scarlet sage</name>
    <dbReference type="NCBI Taxonomy" id="180675"/>
    <lineage>
        <taxon>Eukaryota</taxon>
        <taxon>Viridiplantae</taxon>
        <taxon>Streptophyta</taxon>
        <taxon>Embryophyta</taxon>
        <taxon>Tracheophyta</taxon>
        <taxon>Spermatophyta</taxon>
        <taxon>Magnoliopsida</taxon>
        <taxon>eudicotyledons</taxon>
        <taxon>Gunneridae</taxon>
        <taxon>Pentapetalae</taxon>
        <taxon>asterids</taxon>
        <taxon>lamiids</taxon>
        <taxon>Lamiales</taxon>
        <taxon>Lamiaceae</taxon>
        <taxon>Nepetoideae</taxon>
        <taxon>Mentheae</taxon>
        <taxon>Salviinae</taxon>
        <taxon>Salvia</taxon>
        <taxon>Salvia subgen. Calosphace</taxon>
        <taxon>core Calosphace</taxon>
    </lineage>
</organism>
<feature type="compositionally biased region" description="Basic and acidic residues" evidence="1">
    <location>
        <begin position="671"/>
        <end position="683"/>
    </location>
</feature>
<dbReference type="PANTHER" id="PTHR35767:SF1">
    <property type="entry name" value="HAPLESS PROTEIN"/>
    <property type="match status" value="1"/>
</dbReference>
<feature type="region of interest" description="Disordered" evidence="1">
    <location>
        <begin position="837"/>
        <end position="857"/>
    </location>
</feature>